<evidence type="ECO:0000313" key="1">
    <source>
        <dbReference type="EMBL" id="MPC28261.1"/>
    </source>
</evidence>
<name>A0A5B7E2N6_PORTR</name>
<accession>A0A5B7E2N6</accession>
<gene>
    <name evidence="1" type="ORF">E2C01_021460</name>
</gene>
<protein>
    <submittedName>
        <fullName evidence="1">Uncharacterized protein</fullName>
    </submittedName>
</protein>
<dbReference type="AlphaFoldDB" id="A0A5B7E2N6"/>
<comment type="caution">
    <text evidence="1">The sequence shown here is derived from an EMBL/GenBank/DDBJ whole genome shotgun (WGS) entry which is preliminary data.</text>
</comment>
<proteinExistence type="predicted"/>
<evidence type="ECO:0000313" key="2">
    <source>
        <dbReference type="Proteomes" id="UP000324222"/>
    </source>
</evidence>
<sequence length="68" mass="7309">MSTSLSSPSHTSRPNHCAFHPAPLSPGPCWGVHWPPSRVSGRNSLTTRQYLGGLGSCGREYVTKTCPD</sequence>
<organism evidence="1 2">
    <name type="scientific">Portunus trituberculatus</name>
    <name type="common">Swimming crab</name>
    <name type="synonym">Neptunus trituberculatus</name>
    <dbReference type="NCBI Taxonomy" id="210409"/>
    <lineage>
        <taxon>Eukaryota</taxon>
        <taxon>Metazoa</taxon>
        <taxon>Ecdysozoa</taxon>
        <taxon>Arthropoda</taxon>
        <taxon>Crustacea</taxon>
        <taxon>Multicrustacea</taxon>
        <taxon>Malacostraca</taxon>
        <taxon>Eumalacostraca</taxon>
        <taxon>Eucarida</taxon>
        <taxon>Decapoda</taxon>
        <taxon>Pleocyemata</taxon>
        <taxon>Brachyura</taxon>
        <taxon>Eubrachyura</taxon>
        <taxon>Portunoidea</taxon>
        <taxon>Portunidae</taxon>
        <taxon>Portuninae</taxon>
        <taxon>Portunus</taxon>
    </lineage>
</organism>
<dbReference type="Proteomes" id="UP000324222">
    <property type="component" value="Unassembled WGS sequence"/>
</dbReference>
<dbReference type="EMBL" id="VSRR010001882">
    <property type="protein sequence ID" value="MPC28261.1"/>
    <property type="molecule type" value="Genomic_DNA"/>
</dbReference>
<reference evidence="1 2" key="1">
    <citation type="submission" date="2019-05" db="EMBL/GenBank/DDBJ databases">
        <title>Another draft genome of Portunus trituberculatus and its Hox gene families provides insights of decapod evolution.</title>
        <authorList>
            <person name="Jeong J.-H."/>
            <person name="Song I."/>
            <person name="Kim S."/>
            <person name="Choi T."/>
            <person name="Kim D."/>
            <person name="Ryu S."/>
            <person name="Kim W."/>
        </authorList>
    </citation>
    <scope>NUCLEOTIDE SEQUENCE [LARGE SCALE GENOMIC DNA]</scope>
    <source>
        <tissue evidence="1">Muscle</tissue>
    </source>
</reference>
<keyword evidence="2" id="KW-1185">Reference proteome</keyword>